<dbReference type="AlphaFoldDB" id="A0A2Y8ZS07"/>
<dbReference type="InterPro" id="IPR005835">
    <property type="entry name" value="NTP_transferase_dom"/>
</dbReference>
<evidence type="ECO:0000313" key="2">
    <source>
        <dbReference type="EMBL" id="SSA34098.1"/>
    </source>
</evidence>
<dbReference type="PANTHER" id="PTHR22572">
    <property type="entry name" value="SUGAR-1-PHOSPHATE GUANYL TRANSFERASE"/>
    <property type="match status" value="1"/>
</dbReference>
<gene>
    <name evidence="2" type="ORF">SAMN04489750_1399</name>
</gene>
<keyword evidence="3" id="KW-1185">Reference proteome</keyword>
<dbReference type="GO" id="GO:0016740">
    <property type="term" value="F:transferase activity"/>
    <property type="evidence" value="ECO:0007669"/>
    <property type="project" value="UniProtKB-KW"/>
</dbReference>
<accession>A0A2Y8ZS07</accession>
<dbReference type="RefSeq" id="WP_170119770.1">
    <property type="nucleotide sequence ID" value="NZ_QGDN01000001.1"/>
</dbReference>
<organism evidence="2 3">
    <name type="scientific">Branchiibius hedensis</name>
    <dbReference type="NCBI Taxonomy" id="672460"/>
    <lineage>
        <taxon>Bacteria</taxon>
        <taxon>Bacillati</taxon>
        <taxon>Actinomycetota</taxon>
        <taxon>Actinomycetes</taxon>
        <taxon>Micrococcales</taxon>
        <taxon>Dermacoccaceae</taxon>
        <taxon>Branchiibius</taxon>
    </lineage>
</organism>
<evidence type="ECO:0000313" key="3">
    <source>
        <dbReference type="Proteomes" id="UP000250028"/>
    </source>
</evidence>
<dbReference type="Gene3D" id="3.90.550.10">
    <property type="entry name" value="Spore Coat Polysaccharide Biosynthesis Protein SpsA, Chain A"/>
    <property type="match status" value="1"/>
</dbReference>
<reference evidence="3" key="1">
    <citation type="submission" date="2016-10" db="EMBL/GenBank/DDBJ databases">
        <authorList>
            <person name="Varghese N."/>
            <person name="Submissions S."/>
        </authorList>
    </citation>
    <scope>NUCLEOTIDE SEQUENCE [LARGE SCALE GENOMIC DNA]</scope>
    <source>
        <strain evidence="3">DSM 22951</strain>
    </source>
</reference>
<dbReference type="InterPro" id="IPR050486">
    <property type="entry name" value="Mannose-1P_guanyltransferase"/>
</dbReference>
<name>A0A2Y8ZS07_9MICO</name>
<dbReference type="CDD" id="cd04181">
    <property type="entry name" value="NTP_transferase"/>
    <property type="match status" value="1"/>
</dbReference>
<evidence type="ECO:0000259" key="1">
    <source>
        <dbReference type="Pfam" id="PF00483"/>
    </source>
</evidence>
<protein>
    <submittedName>
        <fullName evidence="2">Nucleotidyl transferase</fullName>
    </submittedName>
</protein>
<dbReference type="SUPFAM" id="SSF53448">
    <property type="entry name" value="Nucleotide-diphospho-sugar transferases"/>
    <property type="match status" value="1"/>
</dbReference>
<sequence length="240" mass="25223">MTIAVLLAGGRGTRLAPFTDDCPKPLLPMHGEPMIAQPLRRLAAAGIRDIVISTGYLAGQFPATLGDGSTYGVRLSYTVEEVPRGTGGALAELKATDHPVLVLNADEHGSHDLVTQLAVTAERAWDGSLHVRTVPDRRAFGAVEVGHGDAVISFVEKPVAGGPGLANAGCYVFNPTAVQRIRGYIRQARDADPSGWSLSLERDVLPRLISEGTRLLAVVDESPGVDLGAIEAYRAAGGDL</sequence>
<keyword evidence="2" id="KW-0808">Transferase</keyword>
<feature type="domain" description="Nucleotidyl transferase" evidence="1">
    <location>
        <begin position="4"/>
        <end position="236"/>
    </location>
</feature>
<dbReference type="Pfam" id="PF00483">
    <property type="entry name" value="NTP_transferase"/>
    <property type="match status" value="1"/>
</dbReference>
<proteinExistence type="predicted"/>
<dbReference type="EMBL" id="UESZ01000001">
    <property type="protein sequence ID" value="SSA34098.1"/>
    <property type="molecule type" value="Genomic_DNA"/>
</dbReference>
<dbReference type="InterPro" id="IPR029044">
    <property type="entry name" value="Nucleotide-diphossugar_trans"/>
</dbReference>
<dbReference type="Proteomes" id="UP000250028">
    <property type="component" value="Unassembled WGS sequence"/>
</dbReference>